<evidence type="ECO:0000313" key="2">
    <source>
        <dbReference type="EMBL" id="KXJ88466.1"/>
    </source>
</evidence>
<feature type="signal peptide" evidence="1">
    <location>
        <begin position="1"/>
        <end position="19"/>
    </location>
</feature>
<dbReference type="Proteomes" id="UP000070501">
    <property type="component" value="Unassembled WGS sequence"/>
</dbReference>
<accession>A0A136IUI1</accession>
<proteinExistence type="predicted"/>
<dbReference type="InParanoid" id="A0A136IUI1"/>
<name>A0A136IUI1_9PEZI</name>
<feature type="chain" id="PRO_5007293172" evidence="1">
    <location>
        <begin position="20"/>
        <end position="209"/>
    </location>
</feature>
<dbReference type="EMBL" id="KQ964258">
    <property type="protein sequence ID" value="KXJ88466.1"/>
    <property type="molecule type" value="Genomic_DNA"/>
</dbReference>
<keyword evidence="1" id="KW-0732">Signal</keyword>
<keyword evidence="3" id="KW-1185">Reference proteome</keyword>
<evidence type="ECO:0000313" key="3">
    <source>
        <dbReference type="Proteomes" id="UP000070501"/>
    </source>
</evidence>
<dbReference type="AlphaFoldDB" id="A0A136IUI1"/>
<protein>
    <submittedName>
        <fullName evidence="2">Uncharacterized protein</fullName>
    </submittedName>
</protein>
<sequence>MRFNAVFLVLAATTQLTTAAPRPGNLLVPEAGSLVVPKAAPEAVSTDLAVRQWDGKGAEAGYKFGAVACGVGSFICNKVGYTVAADTLQTGAWCCGGMAAAVTASQSPGWVSAWNAAANAIGTAARVVGGLPAAGYALVASCTATVCQMVRRGNGARAVLTIEGRRAEKFPDYTKTPGYELVVPQSLDADAVVVSRLARPESDDLIDLN</sequence>
<gene>
    <name evidence="2" type="ORF">Micbo1qcDRAFT_207194</name>
</gene>
<dbReference type="OrthoDB" id="5149907at2759"/>
<organism evidence="2 3">
    <name type="scientific">Microdochium bolleyi</name>
    <dbReference type="NCBI Taxonomy" id="196109"/>
    <lineage>
        <taxon>Eukaryota</taxon>
        <taxon>Fungi</taxon>
        <taxon>Dikarya</taxon>
        <taxon>Ascomycota</taxon>
        <taxon>Pezizomycotina</taxon>
        <taxon>Sordariomycetes</taxon>
        <taxon>Xylariomycetidae</taxon>
        <taxon>Xylariales</taxon>
        <taxon>Microdochiaceae</taxon>
        <taxon>Microdochium</taxon>
    </lineage>
</organism>
<reference evidence="3" key="1">
    <citation type="submission" date="2016-02" db="EMBL/GenBank/DDBJ databases">
        <title>Draft genome sequence of Microdochium bolleyi, a fungal endophyte of beachgrass.</title>
        <authorList>
            <consortium name="DOE Joint Genome Institute"/>
            <person name="David A.S."/>
            <person name="May G."/>
            <person name="Haridas S."/>
            <person name="Lim J."/>
            <person name="Wang M."/>
            <person name="Labutti K."/>
            <person name="Lipzen A."/>
            <person name="Barry K."/>
            <person name="Grigoriev I.V."/>
        </authorList>
    </citation>
    <scope>NUCLEOTIDE SEQUENCE [LARGE SCALE GENOMIC DNA]</scope>
    <source>
        <strain evidence="3">J235TASD1</strain>
    </source>
</reference>
<evidence type="ECO:0000256" key="1">
    <source>
        <dbReference type="SAM" id="SignalP"/>
    </source>
</evidence>